<dbReference type="STRING" id="79604.AAY81_09445"/>
<evidence type="ECO:0000313" key="3">
    <source>
        <dbReference type="Proteomes" id="UP000182975"/>
    </source>
</evidence>
<keyword evidence="1" id="KW-0472">Membrane</keyword>
<keyword evidence="3" id="KW-1185">Reference proteome</keyword>
<dbReference type="AlphaFoldDB" id="A0A172S090"/>
<name>A0A172S090_9ACTN</name>
<dbReference type="Proteomes" id="UP000182975">
    <property type="component" value="Unassembled WGS sequence"/>
</dbReference>
<evidence type="ECO:0000313" key="2">
    <source>
        <dbReference type="EMBL" id="SEO38922.1"/>
    </source>
</evidence>
<organism evidence="2 3">
    <name type="scientific">Denitrobacterium detoxificans</name>
    <dbReference type="NCBI Taxonomy" id="79604"/>
    <lineage>
        <taxon>Bacteria</taxon>
        <taxon>Bacillati</taxon>
        <taxon>Actinomycetota</taxon>
        <taxon>Coriobacteriia</taxon>
        <taxon>Eggerthellales</taxon>
        <taxon>Eggerthellaceae</taxon>
        <taxon>Denitrobacterium</taxon>
    </lineage>
</organism>
<feature type="transmembrane region" description="Helical" evidence="1">
    <location>
        <begin position="45"/>
        <end position="67"/>
    </location>
</feature>
<accession>A0A172S090</accession>
<gene>
    <name evidence="2" type="ORF">SAMN02910314_00086</name>
</gene>
<keyword evidence="1" id="KW-0812">Transmembrane</keyword>
<dbReference type="KEGG" id="ddt:AAY81_09445"/>
<evidence type="ECO:0000256" key="1">
    <source>
        <dbReference type="SAM" id="Phobius"/>
    </source>
</evidence>
<reference evidence="3" key="1">
    <citation type="submission" date="2016-10" db="EMBL/GenBank/DDBJ databases">
        <authorList>
            <person name="Varghese N."/>
        </authorList>
    </citation>
    <scope>NUCLEOTIDE SEQUENCE [LARGE SCALE GENOMIC DNA]</scope>
    <source>
        <strain evidence="3">DSM 21843</strain>
    </source>
</reference>
<proteinExistence type="predicted"/>
<sequence>MVCALVCIIVGFALRVGGLRLYGLILVLTCTLKLVTIDMFDFDPIARVGALIAGGVICFVISALYSFTVKRLKEEGK</sequence>
<keyword evidence="1" id="KW-1133">Transmembrane helix</keyword>
<dbReference type="EMBL" id="FOEC01000001">
    <property type="protein sequence ID" value="SEO38922.1"/>
    <property type="molecule type" value="Genomic_DNA"/>
</dbReference>
<protein>
    <submittedName>
        <fullName evidence="2">Predicted membrane protein</fullName>
    </submittedName>
</protein>